<accession>A0A1D1V7D3</accession>
<evidence type="ECO:0000313" key="1">
    <source>
        <dbReference type="EMBL" id="GAU94743.1"/>
    </source>
</evidence>
<keyword evidence="2" id="KW-1185">Reference proteome</keyword>
<reference evidence="1 2" key="1">
    <citation type="journal article" date="2016" name="Nat. Commun.">
        <title>Extremotolerant tardigrade genome and improved radiotolerance of human cultured cells by tardigrade-unique protein.</title>
        <authorList>
            <person name="Hashimoto T."/>
            <person name="Horikawa D.D."/>
            <person name="Saito Y."/>
            <person name="Kuwahara H."/>
            <person name="Kozuka-Hata H."/>
            <person name="Shin-I T."/>
            <person name="Minakuchi Y."/>
            <person name="Ohishi K."/>
            <person name="Motoyama A."/>
            <person name="Aizu T."/>
            <person name="Enomoto A."/>
            <person name="Kondo K."/>
            <person name="Tanaka S."/>
            <person name="Hara Y."/>
            <person name="Koshikawa S."/>
            <person name="Sagara H."/>
            <person name="Miura T."/>
            <person name="Yokobori S."/>
            <person name="Miyagawa K."/>
            <person name="Suzuki Y."/>
            <person name="Kubo T."/>
            <person name="Oyama M."/>
            <person name="Kohara Y."/>
            <person name="Fujiyama A."/>
            <person name="Arakawa K."/>
            <person name="Katayama T."/>
            <person name="Toyoda A."/>
            <person name="Kunieda T."/>
        </authorList>
    </citation>
    <scope>NUCLEOTIDE SEQUENCE [LARGE SCALE GENOMIC DNA]</scope>
    <source>
        <strain evidence="1 2">YOKOZUNA-1</strain>
    </source>
</reference>
<organism evidence="1 2">
    <name type="scientific">Ramazzottius varieornatus</name>
    <name type="common">Water bear</name>
    <name type="synonym">Tardigrade</name>
    <dbReference type="NCBI Taxonomy" id="947166"/>
    <lineage>
        <taxon>Eukaryota</taxon>
        <taxon>Metazoa</taxon>
        <taxon>Ecdysozoa</taxon>
        <taxon>Tardigrada</taxon>
        <taxon>Eutardigrada</taxon>
        <taxon>Parachela</taxon>
        <taxon>Hypsibioidea</taxon>
        <taxon>Ramazzottiidae</taxon>
        <taxon>Ramazzottius</taxon>
    </lineage>
</organism>
<comment type="caution">
    <text evidence="1">The sequence shown here is derived from an EMBL/GenBank/DDBJ whole genome shotgun (WGS) entry which is preliminary data.</text>
</comment>
<sequence length="81" mass="9356">MLQLDSSLPYPSCRKHQVCFCMRKRQLHYVVITVAFPFSSTEYCNLKAKFSLCGRSVYSNRLLKIVCEQSFAVLMLGRKEG</sequence>
<evidence type="ECO:0000313" key="2">
    <source>
        <dbReference type="Proteomes" id="UP000186922"/>
    </source>
</evidence>
<gene>
    <name evidence="1" type="primary">RvY_06466-1</name>
    <name evidence="1" type="synonym">RvY_06466.1</name>
    <name evidence="1" type="ORF">RvY_06466</name>
</gene>
<name>A0A1D1V7D3_RAMVA</name>
<dbReference type="Proteomes" id="UP000186922">
    <property type="component" value="Unassembled WGS sequence"/>
</dbReference>
<protein>
    <submittedName>
        <fullName evidence="1">Uncharacterized protein</fullName>
    </submittedName>
</protein>
<proteinExistence type="predicted"/>
<dbReference type="AlphaFoldDB" id="A0A1D1V7D3"/>
<dbReference type="EMBL" id="BDGG01000003">
    <property type="protein sequence ID" value="GAU94743.1"/>
    <property type="molecule type" value="Genomic_DNA"/>
</dbReference>